<dbReference type="SUPFAM" id="SSF52540">
    <property type="entry name" value="P-loop containing nucleoside triphosphate hydrolases"/>
    <property type="match status" value="1"/>
</dbReference>
<dbReference type="Gene3D" id="3.40.50.300">
    <property type="entry name" value="P-loop containing nucleotide triphosphate hydrolases"/>
    <property type="match status" value="1"/>
</dbReference>
<dbReference type="PANTHER" id="PTHR11669">
    <property type="entry name" value="REPLICATION FACTOR C / DNA POLYMERASE III GAMMA-TAU SUBUNIT"/>
    <property type="match status" value="1"/>
</dbReference>
<evidence type="ECO:0000313" key="2">
    <source>
        <dbReference type="Proteomes" id="UP000027442"/>
    </source>
</evidence>
<dbReference type="GO" id="GO:0006261">
    <property type="term" value="P:DNA-templated DNA replication"/>
    <property type="evidence" value="ECO:0007669"/>
    <property type="project" value="TreeGrafter"/>
</dbReference>
<dbReference type="HOGENOM" id="CLU_006229_4_2_10"/>
<comment type="caution">
    <text evidence="1">The sequence shown here is derived from an EMBL/GenBank/DDBJ whole genome shotgun (WGS) entry which is preliminary data.</text>
</comment>
<name>A0A069QM43_HOYLO</name>
<dbReference type="InterPro" id="IPR050238">
    <property type="entry name" value="DNA_Rep/Repair_Clamp_Loader"/>
</dbReference>
<dbReference type="PATRIC" id="fig|1122985.7.peg.842"/>
<dbReference type="PANTHER" id="PTHR11669:SF8">
    <property type="entry name" value="DNA POLYMERASE III SUBUNIT DELTA"/>
    <property type="match status" value="1"/>
</dbReference>
<reference evidence="1 2" key="1">
    <citation type="submission" date="2013-08" db="EMBL/GenBank/DDBJ databases">
        <authorList>
            <person name="Weinstock G."/>
            <person name="Sodergren E."/>
            <person name="Wylie T."/>
            <person name="Fulton L."/>
            <person name="Fulton R."/>
            <person name="Fronick C."/>
            <person name="O'Laughlin M."/>
            <person name="Godfrey J."/>
            <person name="Miner T."/>
            <person name="Herter B."/>
            <person name="Appelbaum E."/>
            <person name="Cordes M."/>
            <person name="Lek S."/>
            <person name="Wollam A."/>
            <person name="Pepin K.H."/>
            <person name="Palsikar V.B."/>
            <person name="Mitreva M."/>
            <person name="Wilson R.K."/>
        </authorList>
    </citation>
    <scope>NUCLEOTIDE SEQUENCE [LARGE SCALE GENOMIC DNA]</scope>
    <source>
        <strain evidence="1 2">ATCC 15930</strain>
    </source>
</reference>
<dbReference type="eggNOG" id="COG0470">
    <property type="taxonomic scope" value="Bacteria"/>
</dbReference>
<dbReference type="EMBL" id="JNGW01000030">
    <property type="protein sequence ID" value="KDR53089.1"/>
    <property type="molecule type" value="Genomic_DNA"/>
</dbReference>
<keyword evidence="2" id="KW-1185">Reference proteome</keyword>
<organism evidence="1 2">
    <name type="scientific">Hoylesella loescheii DSM 19665 = JCM 12249 = ATCC 15930</name>
    <dbReference type="NCBI Taxonomy" id="1122985"/>
    <lineage>
        <taxon>Bacteria</taxon>
        <taxon>Pseudomonadati</taxon>
        <taxon>Bacteroidota</taxon>
        <taxon>Bacteroidia</taxon>
        <taxon>Bacteroidales</taxon>
        <taxon>Prevotellaceae</taxon>
        <taxon>Hoylesella</taxon>
    </lineage>
</organism>
<dbReference type="InterPro" id="IPR027417">
    <property type="entry name" value="P-loop_NTPase"/>
</dbReference>
<accession>A0A069QM43</accession>
<sequence length="379" mass="43693">MNWNDVIGQDDVKRRLVSMVQHNRLPHALMLCGPSGSGKMALGLAFASYLLCERHAEGDAPCGECASCAMMRRFEHPDLHFSYPVIRPAGTSSEHKMNSDDFAPQWREMLQKTLYPSMDLWLDQMDAANQQAQMGVGESDLLMKRLGMKSSQGGYKVAVVWLAERMNQECANKLLKLLEEPPAQTLFIMVCQEPELLLETIKSRTQRIDLAPITVADMQQALIQKRNIMPEDARRVARLANGSWTNALAELSVDNENKQFLDMFIMLMRLAYQRNIRELRRWSDAVAAYGREKQKRMLTYFARLMRENFMFNFGIADLVYMSREEEDFARNFARFVNEQNIVEISELIDRCIRDISQNANAKVVFFDYAINMILYIKKA</sequence>
<protein>
    <submittedName>
        <fullName evidence="1">Putative DNA polymerase III, delta' subunit</fullName>
    </submittedName>
</protein>
<dbReference type="Proteomes" id="UP000027442">
    <property type="component" value="Unassembled WGS sequence"/>
</dbReference>
<proteinExistence type="predicted"/>
<gene>
    <name evidence="1" type="ORF">HMPREF1991_00815</name>
</gene>
<dbReference type="Pfam" id="PF13177">
    <property type="entry name" value="DNA_pol3_delta2"/>
    <property type="match status" value="1"/>
</dbReference>
<evidence type="ECO:0000313" key="1">
    <source>
        <dbReference type="EMBL" id="KDR53089.1"/>
    </source>
</evidence>
<dbReference type="AlphaFoldDB" id="A0A069QM43"/>
<dbReference type="RefSeq" id="WP_018968385.1">
    <property type="nucleotide sequence ID" value="NZ_KB899227.1"/>
</dbReference>